<dbReference type="Proteomes" id="UP000275281">
    <property type="component" value="Unassembled WGS sequence"/>
</dbReference>
<dbReference type="PANTHER" id="PTHR43481:SF4">
    <property type="entry name" value="GLYCEROL-1-PHOSPHATE PHOSPHOHYDROLASE 1-RELATED"/>
    <property type="match status" value="1"/>
</dbReference>
<dbReference type="OrthoDB" id="9782449at2"/>
<organism evidence="1 2">
    <name type="scientific">Alteromonas sediminis</name>
    <dbReference type="NCBI Taxonomy" id="2259342"/>
    <lineage>
        <taxon>Bacteria</taxon>
        <taxon>Pseudomonadati</taxon>
        <taxon>Pseudomonadota</taxon>
        <taxon>Gammaproteobacteria</taxon>
        <taxon>Alteromonadales</taxon>
        <taxon>Alteromonadaceae</taxon>
        <taxon>Alteromonas/Salinimonas group</taxon>
        <taxon>Alteromonas</taxon>
    </lineage>
</organism>
<dbReference type="InterPro" id="IPR051806">
    <property type="entry name" value="HAD-like_SPP"/>
</dbReference>
<accession>A0A3N5YLI6</accession>
<dbReference type="InterPro" id="IPR036412">
    <property type="entry name" value="HAD-like_sf"/>
</dbReference>
<dbReference type="SFLD" id="SFLDG01129">
    <property type="entry name" value="C1.5:_HAD__Beta-PGM__Phosphata"/>
    <property type="match status" value="1"/>
</dbReference>
<protein>
    <submittedName>
        <fullName evidence="1">HAD family phosphatase</fullName>
    </submittedName>
</protein>
<gene>
    <name evidence="1" type="ORF">DRW07_14490</name>
</gene>
<dbReference type="NCBIfam" id="TIGR01509">
    <property type="entry name" value="HAD-SF-IA-v3"/>
    <property type="match status" value="1"/>
</dbReference>
<dbReference type="Pfam" id="PF00702">
    <property type="entry name" value="Hydrolase"/>
    <property type="match status" value="1"/>
</dbReference>
<evidence type="ECO:0000313" key="2">
    <source>
        <dbReference type="Proteomes" id="UP000275281"/>
    </source>
</evidence>
<dbReference type="InterPro" id="IPR023198">
    <property type="entry name" value="PGP-like_dom2"/>
</dbReference>
<dbReference type="AlphaFoldDB" id="A0A3N5YLI6"/>
<dbReference type="Gene3D" id="3.40.50.1000">
    <property type="entry name" value="HAD superfamily/HAD-like"/>
    <property type="match status" value="1"/>
</dbReference>
<dbReference type="InterPro" id="IPR023214">
    <property type="entry name" value="HAD_sf"/>
</dbReference>
<dbReference type="RefSeq" id="WP_124028642.1">
    <property type="nucleotide sequence ID" value="NZ_JBHRSN010000007.1"/>
</dbReference>
<sequence length="218" mass="23577">MRLPSAIFFDHDGTLVDSEGVHFSIWRSLLEEHDCELTSRLYAEMMAGIPLRQNAIDAVRHFNMSVSADYLEEEKLARLKAFLAQGALPLMPGAKEVIDQCANLRIPMAIVTGGSGFAARRTLETYGWTDKIRLIIAAEDVVHSKPAPDCYLAAIAKLNVDPTTACAVEDTQPGLQAAVSAGLPCDVVPTGLSSSQDFSVARARYSSLSAWSHAVLSN</sequence>
<dbReference type="GO" id="GO:0050308">
    <property type="term" value="F:sugar-phosphatase activity"/>
    <property type="evidence" value="ECO:0007669"/>
    <property type="project" value="TreeGrafter"/>
</dbReference>
<dbReference type="PANTHER" id="PTHR43481">
    <property type="entry name" value="FRUCTOSE-1-PHOSPHATE PHOSPHATASE"/>
    <property type="match status" value="1"/>
</dbReference>
<dbReference type="CDD" id="cd07505">
    <property type="entry name" value="HAD_BPGM-like"/>
    <property type="match status" value="1"/>
</dbReference>
<evidence type="ECO:0000313" key="1">
    <source>
        <dbReference type="EMBL" id="RPJ66011.1"/>
    </source>
</evidence>
<name>A0A3N5YLI6_9ALTE</name>
<dbReference type="InterPro" id="IPR006439">
    <property type="entry name" value="HAD-SF_hydro_IA"/>
</dbReference>
<dbReference type="EMBL" id="RPOK01000004">
    <property type="protein sequence ID" value="RPJ66011.1"/>
    <property type="molecule type" value="Genomic_DNA"/>
</dbReference>
<dbReference type="SFLD" id="SFLDS00003">
    <property type="entry name" value="Haloacid_Dehalogenase"/>
    <property type="match status" value="1"/>
</dbReference>
<dbReference type="Gene3D" id="1.10.150.240">
    <property type="entry name" value="Putative phosphatase, domain 2"/>
    <property type="match status" value="1"/>
</dbReference>
<reference evidence="1 2" key="1">
    <citation type="submission" date="2018-11" db="EMBL/GenBank/DDBJ databases">
        <authorList>
            <person name="Ye M.-Q."/>
            <person name="Du Z.-J."/>
        </authorList>
    </citation>
    <scope>NUCLEOTIDE SEQUENCE [LARGE SCALE GENOMIC DNA]</scope>
    <source>
        <strain evidence="1 2">U0105</strain>
    </source>
</reference>
<dbReference type="SUPFAM" id="SSF56784">
    <property type="entry name" value="HAD-like"/>
    <property type="match status" value="1"/>
</dbReference>
<comment type="caution">
    <text evidence="1">The sequence shown here is derived from an EMBL/GenBank/DDBJ whole genome shotgun (WGS) entry which is preliminary data.</text>
</comment>
<keyword evidence="2" id="KW-1185">Reference proteome</keyword>
<proteinExistence type="predicted"/>